<feature type="non-terminal residue" evidence="1">
    <location>
        <position position="1"/>
    </location>
</feature>
<feature type="non-terminal residue" evidence="1">
    <location>
        <position position="323"/>
    </location>
</feature>
<evidence type="ECO:0000313" key="1">
    <source>
        <dbReference type="EMBL" id="SVC94147.1"/>
    </source>
</evidence>
<dbReference type="AlphaFoldDB" id="A0A382RAH3"/>
<accession>A0A382RAH3</accession>
<name>A0A382RAH3_9ZZZZ</name>
<protein>
    <submittedName>
        <fullName evidence="1">Uncharacterized protein</fullName>
    </submittedName>
</protein>
<sequence length="323" mass="37345">YQNNNVAAWSNRELGRTWWDLDKVKYLEYEIDDNEYASAYWGEAFPGSSMDVYEWTESPVLPDEWENLVANSISYNDNLLSGIPYYKLDTDDETKLYYYTTKEEYNVATNNTETKYYFWVKDKKYLENDALGRTFTSDKLSLILTDPTNAEVNWFGINGDNGLVVANLQLFADKNTVFQINFEGPKTYRHVDWGLIYPSDTSLPEFAIDTMKNSLASQLDFPIAKYFEYFDATLTYKYGSVVLYRDDKELPVTTTKTTDGGIRNFLIGTSVIDKRLVEVRVNNNPAPQDTFEMYNDTLIFDVAPVPNSVIEVDIYEPGFYIAH</sequence>
<proteinExistence type="predicted"/>
<dbReference type="EMBL" id="UINC01119966">
    <property type="protein sequence ID" value="SVC94147.1"/>
    <property type="molecule type" value="Genomic_DNA"/>
</dbReference>
<organism evidence="1">
    <name type="scientific">marine metagenome</name>
    <dbReference type="NCBI Taxonomy" id="408172"/>
    <lineage>
        <taxon>unclassified sequences</taxon>
        <taxon>metagenomes</taxon>
        <taxon>ecological metagenomes</taxon>
    </lineage>
</organism>
<gene>
    <name evidence="1" type="ORF">METZ01_LOCUS347001</name>
</gene>
<reference evidence="1" key="1">
    <citation type="submission" date="2018-05" db="EMBL/GenBank/DDBJ databases">
        <authorList>
            <person name="Lanie J.A."/>
            <person name="Ng W.-L."/>
            <person name="Kazmierczak K.M."/>
            <person name="Andrzejewski T.M."/>
            <person name="Davidsen T.M."/>
            <person name="Wayne K.J."/>
            <person name="Tettelin H."/>
            <person name="Glass J.I."/>
            <person name="Rusch D."/>
            <person name="Podicherti R."/>
            <person name="Tsui H.-C.T."/>
            <person name="Winkler M.E."/>
        </authorList>
    </citation>
    <scope>NUCLEOTIDE SEQUENCE</scope>
</reference>